<dbReference type="EC" id="2.7.13.3" evidence="3"/>
<dbReference type="InterPro" id="IPR036890">
    <property type="entry name" value="HATPase_C_sf"/>
</dbReference>
<organism evidence="18 19">
    <name type="scientific">Paenibacillus antarcticus</name>
    <dbReference type="NCBI Taxonomy" id="253703"/>
    <lineage>
        <taxon>Bacteria</taxon>
        <taxon>Bacillati</taxon>
        <taxon>Bacillota</taxon>
        <taxon>Bacilli</taxon>
        <taxon>Bacillales</taxon>
        <taxon>Paenibacillaceae</taxon>
        <taxon>Paenibacillus</taxon>
    </lineage>
</organism>
<comment type="catalytic activity">
    <reaction evidence="1">
        <text>ATP + protein L-histidine = ADP + protein N-phospho-L-histidine.</text>
        <dbReference type="EC" id="2.7.13.3"/>
    </reaction>
</comment>
<dbReference type="InterPro" id="IPR005467">
    <property type="entry name" value="His_kinase_dom"/>
</dbReference>
<evidence type="ECO:0000256" key="4">
    <source>
        <dbReference type="ARBA" id="ARBA00022475"/>
    </source>
</evidence>
<evidence type="ECO:0000256" key="12">
    <source>
        <dbReference type="ARBA" id="ARBA00023012"/>
    </source>
</evidence>
<dbReference type="SUPFAM" id="SSF158472">
    <property type="entry name" value="HAMP domain-like"/>
    <property type="match status" value="1"/>
</dbReference>
<keyword evidence="13 15" id="KW-0472">Membrane</keyword>
<evidence type="ECO:0000256" key="13">
    <source>
        <dbReference type="ARBA" id="ARBA00023136"/>
    </source>
</evidence>
<dbReference type="InterPro" id="IPR003661">
    <property type="entry name" value="HisK_dim/P_dom"/>
</dbReference>
<comment type="subcellular location">
    <subcellularLocation>
        <location evidence="2">Cell membrane</location>
        <topology evidence="2">Multi-pass membrane protein</topology>
    </subcellularLocation>
</comment>
<protein>
    <recommendedName>
        <fullName evidence="3">histidine kinase</fullName>
        <ecNumber evidence="3">2.7.13.3</ecNumber>
    </recommendedName>
</protein>
<evidence type="ECO:0000259" key="16">
    <source>
        <dbReference type="PROSITE" id="PS50109"/>
    </source>
</evidence>
<gene>
    <name evidence="18" type="ORF">PBAT_11710</name>
</gene>
<dbReference type="SUPFAM" id="SSF47384">
    <property type="entry name" value="Homodimeric domain of signal transducing histidine kinase"/>
    <property type="match status" value="1"/>
</dbReference>
<keyword evidence="12" id="KW-0902">Two-component regulatory system</keyword>
<evidence type="ECO:0000256" key="11">
    <source>
        <dbReference type="ARBA" id="ARBA00022989"/>
    </source>
</evidence>
<evidence type="ECO:0000256" key="15">
    <source>
        <dbReference type="SAM" id="Phobius"/>
    </source>
</evidence>
<keyword evidence="8" id="KW-0547">Nucleotide-binding</keyword>
<keyword evidence="10" id="KW-0067">ATP-binding</keyword>
<sequence length="469" mass="53735">MSKLSRKLFWRIACMMCLVFAVSFLVNTFFLPKYILYQQKVNLAQLTNFMSNETVESLIQTEGELEQQYNVTIVSTEFVTNPNVLNDIIRTELNRKGITLAKFWVMEESIQDLEHGKTVYNLYSQKKLNTSFLVTIFAKDNTVFVVGDSIAHTDQSIRAVNKFNLYIAISTMFLTLGLAWLIARQIIRPIKELANNAEDISNLKFRTTNIKTGDEIELLAASINRMSNKLEEAHLALEEKNQNLRNFISDISHELKTPIALIKAYSSGIRDEMDDGTFLSVIDKKTDEMSQLVDKLLHLAKLQNEIYEVEHFDFKALLGDVLDNLEVAIQKEQKIIQVDDNQLHHPIVRGDQQKIRIVLDNFITNALKYASGPQIDISLMNERERLVFTIRNGIRTLDEQDVNHIWQPFFVLDHSRNKQLSGSGLGLSIVQVILDKHEAPHGIHTEDQEISFYFSLAVGQNNGETDMRP</sequence>
<accession>A0A168NAI7</accession>
<dbReference type="InterPro" id="IPR003594">
    <property type="entry name" value="HATPase_dom"/>
</dbReference>
<feature type="domain" description="HAMP" evidence="17">
    <location>
        <begin position="184"/>
        <end position="235"/>
    </location>
</feature>
<dbReference type="InterPro" id="IPR003660">
    <property type="entry name" value="HAMP_dom"/>
</dbReference>
<evidence type="ECO:0000256" key="5">
    <source>
        <dbReference type="ARBA" id="ARBA00022553"/>
    </source>
</evidence>
<dbReference type="PANTHER" id="PTHR45528">
    <property type="entry name" value="SENSOR HISTIDINE KINASE CPXA"/>
    <property type="match status" value="1"/>
</dbReference>
<proteinExistence type="predicted"/>
<evidence type="ECO:0000313" key="18">
    <source>
        <dbReference type="EMBL" id="OAB45581.1"/>
    </source>
</evidence>
<dbReference type="Gene3D" id="6.10.340.10">
    <property type="match status" value="1"/>
</dbReference>
<feature type="domain" description="Histidine kinase" evidence="16">
    <location>
        <begin position="250"/>
        <end position="460"/>
    </location>
</feature>
<keyword evidence="19" id="KW-1185">Reference proteome</keyword>
<dbReference type="Pfam" id="PF00672">
    <property type="entry name" value="HAMP"/>
    <property type="match status" value="1"/>
</dbReference>
<keyword evidence="9 18" id="KW-0418">Kinase</keyword>
<evidence type="ECO:0000256" key="2">
    <source>
        <dbReference type="ARBA" id="ARBA00004651"/>
    </source>
</evidence>
<dbReference type="InterPro" id="IPR036097">
    <property type="entry name" value="HisK_dim/P_sf"/>
</dbReference>
<keyword evidence="14" id="KW-0175">Coiled coil</keyword>
<dbReference type="EMBL" id="LVJI01000016">
    <property type="protein sequence ID" value="OAB45581.1"/>
    <property type="molecule type" value="Genomic_DNA"/>
</dbReference>
<dbReference type="PROSITE" id="PS50109">
    <property type="entry name" value="HIS_KIN"/>
    <property type="match status" value="1"/>
</dbReference>
<dbReference type="GO" id="GO:0005886">
    <property type="term" value="C:plasma membrane"/>
    <property type="evidence" value="ECO:0007669"/>
    <property type="project" value="UniProtKB-SubCell"/>
</dbReference>
<dbReference type="CDD" id="cd00082">
    <property type="entry name" value="HisKA"/>
    <property type="match status" value="1"/>
</dbReference>
<dbReference type="GO" id="GO:0000155">
    <property type="term" value="F:phosphorelay sensor kinase activity"/>
    <property type="evidence" value="ECO:0007669"/>
    <property type="project" value="InterPro"/>
</dbReference>
<dbReference type="Gene3D" id="3.30.565.10">
    <property type="entry name" value="Histidine kinase-like ATPase, C-terminal domain"/>
    <property type="match status" value="1"/>
</dbReference>
<evidence type="ECO:0000313" key="19">
    <source>
        <dbReference type="Proteomes" id="UP000077355"/>
    </source>
</evidence>
<dbReference type="CDD" id="cd06225">
    <property type="entry name" value="HAMP"/>
    <property type="match status" value="1"/>
</dbReference>
<dbReference type="InterPro" id="IPR050398">
    <property type="entry name" value="HssS/ArlS-like"/>
</dbReference>
<dbReference type="OrthoDB" id="9762826at2"/>
<name>A0A168NAI7_9BACL</name>
<keyword evidence="5" id="KW-0597">Phosphoprotein</keyword>
<dbReference type="SMART" id="SM00388">
    <property type="entry name" value="HisKA"/>
    <property type="match status" value="1"/>
</dbReference>
<dbReference type="AlphaFoldDB" id="A0A168NAI7"/>
<keyword evidence="11 15" id="KW-1133">Transmembrane helix</keyword>
<comment type="caution">
    <text evidence="18">The sequence shown here is derived from an EMBL/GenBank/DDBJ whole genome shotgun (WGS) entry which is preliminary data.</text>
</comment>
<dbReference type="PANTHER" id="PTHR45528:SF1">
    <property type="entry name" value="SENSOR HISTIDINE KINASE CPXA"/>
    <property type="match status" value="1"/>
</dbReference>
<feature type="transmembrane region" description="Helical" evidence="15">
    <location>
        <begin position="163"/>
        <end position="183"/>
    </location>
</feature>
<feature type="coiled-coil region" evidence="14">
    <location>
        <begin position="223"/>
        <end position="250"/>
    </location>
</feature>
<evidence type="ECO:0000256" key="6">
    <source>
        <dbReference type="ARBA" id="ARBA00022679"/>
    </source>
</evidence>
<evidence type="ECO:0000256" key="10">
    <source>
        <dbReference type="ARBA" id="ARBA00022840"/>
    </source>
</evidence>
<dbReference type="RefSeq" id="WP_068649737.1">
    <property type="nucleotide sequence ID" value="NZ_CP043611.1"/>
</dbReference>
<dbReference type="SMART" id="SM00387">
    <property type="entry name" value="HATPase_c"/>
    <property type="match status" value="1"/>
</dbReference>
<evidence type="ECO:0000256" key="8">
    <source>
        <dbReference type="ARBA" id="ARBA00022741"/>
    </source>
</evidence>
<dbReference type="Proteomes" id="UP000077355">
    <property type="component" value="Unassembled WGS sequence"/>
</dbReference>
<evidence type="ECO:0000256" key="7">
    <source>
        <dbReference type="ARBA" id="ARBA00022692"/>
    </source>
</evidence>
<keyword evidence="4" id="KW-1003">Cell membrane</keyword>
<evidence type="ECO:0000256" key="9">
    <source>
        <dbReference type="ARBA" id="ARBA00022777"/>
    </source>
</evidence>
<dbReference type="Gene3D" id="1.10.287.130">
    <property type="match status" value="1"/>
</dbReference>
<dbReference type="Pfam" id="PF00512">
    <property type="entry name" value="HisKA"/>
    <property type="match status" value="1"/>
</dbReference>
<feature type="transmembrane region" description="Helical" evidence="15">
    <location>
        <begin position="12"/>
        <end position="31"/>
    </location>
</feature>
<keyword evidence="6" id="KW-0808">Transferase</keyword>
<dbReference type="Pfam" id="PF02518">
    <property type="entry name" value="HATPase_c"/>
    <property type="match status" value="1"/>
</dbReference>
<dbReference type="GO" id="GO:0005524">
    <property type="term" value="F:ATP binding"/>
    <property type="evidence" value="ECO:0007669"/>
    <property type="project" value="UniProtKB-KW"/>
</dbReference>
<dbReference type="SMART" id="SM00304">
    <property type="entry name" value="HAMP"/>
    <property type="match status" value="1"/>
</dbReference>
<dbReference type="SUPFAM" id="SSF55874">
    <property type="entry name" value="ATPase domain of HSP90 chaperone/DNA topoisomerase II/histidine kinase"/>
    <property type="match status" value="1"/>
</dbReference>
<evidence type="ECO:0000256" key="3">
    <source>
        <dbReference type="ARBA" id="ARBA00012438"/>
    </source>
</evidence>
<evidence type="ECO:0000256" key="14">
    <source>
        <dbReference type="SAM" id="Coils"/>
    </source>
</evidence>
<reference evidence="18 19" key="1">
    <citation type="submission" date="2016-03" db="EMBL/GenBank/DDBJ databases">
        <title>Draft genome sequence of Paenibacillus antarcticus CECT 5836.</title>
        <authorList>
            <person name="Shin S.-K."/>
            <person name="Yi H."/>
        </authorList>
    </citation>
    <scope>NUCLEOTIDE SEQUENCE [LARGE SCALE GENOMIC DNA]</scope>
    <source>
        <strain evidence="18 19">CECT 5836</strain>
    </source>
</reference>
<evidence type="ECO:0000259" key="17">
    <source>
        <dbReference type="PROSITE" id="PS50885"/>
    </source>
</evidence>
<evidence type="ECO:0000256" key="1">
    <source>
        <dbReference type="ARBA" id="ARBA00000085"/>
    </source>
</evidence>
<keyword evidence="7 15" id="KW-0812">Transmembrane</keyword>
<dbReference type="PROSITE" id="PS50885">
    <property type="entry name" value="HAMP"/>
    <property type="match status" value="1"/>
</dbReference>